<reference evidence="2 3" key="1">
    <citation type="journal article" date="2013" name="Curr. Biol.">
        <title>The Genome of the Foraminiferan Reticulomyxa filosa.</title>
        <authorList>
            <person name="Glockner G."/>
            <person name="Hulsmann N."/>
            <person name="Schleicher M."/>
            <person name="Noegel A.A."/>
            <person name="Eichinger L."/>
            <person name="Gallinger C."/>
            <person name="Pawlowski J."/>
            <person name="Sierra R."/>
            <person name="Euteneuer U."/>
            <person name="Pillet L."/>
            <person name="Moustafa A."/>
            <person name="Platzer M."/>
            <person name="Groth M."/>
            <person name="Szafranski K."/>
            <person name="Schliwa M."/>
        </authorList>
    </citation>
    <scope>NUCLEOTIDE SEQUENCE [LARGE SCALE GENOMIC DNA]</scope>
</reference>
<evidence type="ECO:0000256" key="1">
    <source>
        <dbReference type="SAM" id="MobiDB-lite"/>
    </source>
</evidence>
<sequence length="170" mass="19825">MQVQDVKSQYQRKKDILQIERKCETTQQLQLLAPPPQFLKIIIRHVKETVSSFENDVNPSAKNEKHEENVGDNVEKVPKEKSDATKKEEAAADKDVLNYVLPGVFVRLGEQSSDAFESEDSYLAYLEALFFLRFLIYDCKQLHSTFDQLEQLYVELYRKTDKKLTAYQTK</sequence>
<feature type="non-terminal residue" evidence="2">
    <location>
        <position position="170"/>
    </location>
</feature>
<organism evidence="2 3">
    <name type="scientific">Reticulomyxa filosa</name>
    <dbReference type="NCBI Taxonomy" id="46433"/>
    <lineage>
        <taxon>Eukaryota</taxon>
        <taxon>Sar</taxon>
        <taxon>Rhizaria</taxon>
        <taxon>Retaria</taxon>
        <taxon>Foraminifera</taxon>
        <taxon>Monothalamids</taxon>
        <taxon>Reticulomyxidae</taxon>
        <taxon>Reticulomyxa</taxon>
    </lineage>
</organism>
<dbReference type="EMBL" id="ASPP01007504">
    <property type="protein sequence ID" value="ETO27033.1"/>
    <property type="molecule type" value="Genomic_DNA"/>
</dbReference>
<name>X6NM84_RETFI</name>
<feature type="compositionally biased region" description="Basic and acidic residues" evidence="1">
    <location>
        <begin position="62"/>
        <end position="89"/>
    </location>
</feature>
<comment type="caution">
    <text evidence="2">The sequence shown here is derived from an EMBL/GenBank/DDBJ whole genome shotgun (WGS) entry which is preliminary data.</text>
</comment>
<dbReference type="AlphaFoldDB" id="X6NM84"/>
<gene>
    <name evidence="2" type="ORF">RFI_10099</name>
</gene>
<feature type="region of interest" description="Disordered" evidence="1">
    <location>
        <begin position="54"/>
        <end position="89"/>
    </location>
</feature>
<protein>
    <submittedName>
        <fullName evidence="2">Uncharacterized protein</fullName>
    </submittedName>
</protein>
<evidence type="ECO:0000313" key="3">
    <source>
        <dbReference type="Proteomes" id="UP000023152"/>
    </source>
</evidence>
<evidence type="ECO:0000313" key="2">
    <source>
        <dbReference type="EMBL" id="ETO27033.1"/>
    </source>
</evidence>
<proteinExistence type="predicted"/>
<keyword evidence="3" id="KW-1185">Reference proteome</keyword>
<accession>X6NM84</accession>
<dbReference type="Proteomes" id="UP000023152">
    <property type="component" value="Unassembled WGS sequence"/>
</dbReference>